<dbReference type="EMBL" id="PZZL01000006">
    <property type="protein sequence ID" value="PTM53412.1"/>
    <property type="molecule type" value="Genomic_DNA"/>
</dbReference>
<gene>
    <name evidence="2" type="ORF">C8P69_10665</name>
</gene>
<feature type="domain" description="DUF2007" evidence="1">
    <location>
        <begin position="1"/>
        <end position="65"/>
    </location>
</feature>
<dbReference type="InterPro" id="IPR011322">
    <property type="entry name" value="N-reg_PII-like_a/b"/>
</dbReference>
<accession>A0A2T4Z125</accession>
<dbReference type="OrthoDB" id="5297170at2"/>
<dbReference type="InterPro" id="IPR018551">
    <property type="entry name" value="DUF2007"/>
</dbReference>
<protein>
    <submittedName>
        <fullName evidence="2">Putative signal transducing protein</fullName>
    </submittedName>
</protein>
<dbReference type="SUPFAM" id="SSF54913">
    <property type="entry name" value="GlnB-like"/>
    <property type="match status" value="1"/>
</dbReference>
<comment type="caution">
    <text evidence="2">The sequence shown here is derived from an EMBL/GenBank/DDBJ whole genome shotgun (WGS) entry which is preliminary data.</text>
</comment>
<reference evidence="2 3" key="1">
    <citation type="submission" date="2018-04" db="EMBL/GenBank/DDBJ databases">
        <title>Genomic Encyclopedia of Archaeal and Bacterial Type Strains, Phase II (KMG-II): from individual species to whole genera.</title>
        <authorList>
            <person name="Goeker M."/>
        </authorList>
    </citation>
    <scope>NUCLEOTIDE SEQUENCE [LARGE SCALE GENOMIC DNA]</scope>
    <source>
        <strain evidence="2 3">DSM 25521</strain>
    </source>
</reference>
<sequence>MEEIIRTGDPVLVSAVEALLSGEDIDYLVADRHVSALEARIAAFPMRILVATEDAPRARRAIVEAGWGDTLRVGPP</sequence>
<dbReference type="RefSeq" id="WP_108178197.1">
    <property type="nucleotide sequence ID" value="NZ_PZZL01000006.1"/>
</dbReference>
<organism evidence="2 3">
    <name type="scientific">Phreatobacter oligotrophus</name>
    <dbReference type="NCBI Taxonomy" id="1122261"/>
    <lineage>
        <taxon>Bacteria</taxon>
        <taxon>Pseudomonadati</taxon>
        <taxon>Pseudomonadota</taxon>
        <taxon>Alphaproteobacteria</taxon>
        <taxon>Hyphomicrobiales</taxon>
        <taxon>Phreatobacteraceae</taxon>
        <taxon>Phreatobacter</taxon>
    </lineage>
</organism>
<name>A0A2T4Z125_9HYPH</name>
<dbReference type="Proteomes" id="UP000241808">
    <property type="component" value="Unassembled WGS sequence"/>
</dbReference>
<evidence type="ECO:0000259" key="1">
    <source>
        <dbReference type="Pfam" id="PF09413"/>
    </source>
</evidence>
<dbReference type="AlphaFoldDB" id="A0A2T4Z125"/>
<evidence type="ECO:0000313" key="3">
    <source>
        <dbReference type="Proteomes" id="UP000241808"/>
    </source>
</evidence>
<dbReference type="Pfam" id="PF09413">
    <property type="entry name" value="DUF2007"/>
    <property type="match status" value="1"/>
</dbReference>
<dbReference type="Gene3D" id="3.30.70.790">
    <property type="entry name" value="UreE, C-terminal domain"/>
    <property type="match status" value="1"/>
</dbReference>
<proteinExistence type="predicted"/>
<keyword evidence="3" id="KW-1185">Reference proteome</keyword>
<evidence type="ECO:0000313" key="2">
    <source>
        <dbReference type="EMBL" id="PTM53412.1"/>
    </source>
</evidence>